<comment type="caution">
    <text evidence="9">The sequence shown here is derived from an EMBL/GenBank/DDBJ whole genome shotgun (WGS) entry which is preliminary data.</text>
</comment>
<dbReference type="Gene3D" id="1.20.1250.20">
    <property type="entry name" value="MFS general substrate transporter like domains"/>
    <property type="match status" value="1"/>
</dbReference>
<feature type="transmembrane region" description="Helical" evidence="7">
    <location>
        <begin position="80"/>
        <end position="100"/>
    </location>
</feature>
<feature type="transmembrane region" description="Helical" evidence="7">
    <location>
        <begin position="231"/>
        <end position="251"/>
    </location>
</feature>
<evidence type="ECO:0000256" key="1">
    <source>
        <dbReference type="ARBA" id="ARBA00004651"/>
    </source>
</evidence>
<feature type="transmembrane region" description="Helical" evidence="7">
    <location>
        <begin position="106"/>
        <end position="131"/>
    </location>
</feature>
<dbReference type="SUPFAM" id="SSF103473">
    <property type="entry name" value="MFS general substrate transporter"/>
    <property type="match status" value="1"/>
</dbReference>
<evidence type="ECO:0000256" key="5">
    <source>
        <dbReference type="ARBA" id="ARBA00022989"/>
    </source>
</evidence>
<accession>A0ABW7C7V9</accession>
<keyword evidence="6 7" id="KW-0472">Membrane</keyword>
<evidence type="ECO:0000313" key="10">
    <source>
        <dbReference type="Proteomes" id="UP001604335"/>
    </source>
</evidence>
<dbReference type="InterPro" id="IPR011701">
    <property type="entry name" value="MFS"/>
</dbReference>
<sequence>MLNLKRLRSRPARQFLYLWAGQTLIFCAAQIWLVALTWLVLQETQSGWAVGSVLMAAAIPRGLLMLLGGVMSDRLPTNRVAALAGAIAALAIMGVVAMLLADRFFLEGMIAIAALFGSLEAFLYPAVLALLPKLVPADRLAQANAWMQGSEQITNVVGPAAAGLAIGAVGLTATFTLNALLLLLGSLCIFLVQPKAPGRSAHSPQSTPKQALAAEIGEGLRYAWQRSDIRIGLLLIAAINFAILGPIVIGVAQLVTVRLQGNATTFGSLQAAYGVGALLGVVIAGQLNAIANLKTPLAWLAGALGLGLISLGFVHSTALAAIAIGGMGIGGGIVGVLAMTWLQQQTAFHMQGRMMSLIMFAAVALDPFSQAASGALLEISLTGLFVAAGIVMLLTAMGAAIGPETSRSA</sequence>
<keyword evidence="3" id="KW-1003">Cell membrane</keyword>
<dbReference type="RefSeq" id="WP_393011491.1">
    <property type="nucleotide sequence ID" value="NZ_JAZAQF010000032.1"/>
</dbReference>
<dbReference type="Proteomes" id="UP001604335">
    <property type="component" value="Unassembled WGS sequence"/>
</dbReference>
<feature type="transmembrane region" description="Helical" evidence="7">
    <location>
        <begin position="152"/>
        <end position="169"/>
    </location>
</feature>
<dbReference type="InterPro" id="IPR020846">
    <property type="entry name" value="MFS_dom"/>
</dbReference>
<evidence type="ECO:0000313" key="9">
    <source>
        <dbReference type="EMBL" id="MFG3817273.1"/>
    </source>
</evidence>
<evidence type="ECO:0000256" key="3">
    <source>
        <dbReference type="ARBA" id="ARBA00022475"/>
    </source>
</evidence>
<keyword evidence="5 7" id="KW-1133">Transmembrane helix</keyword>
<feature type="transmembrane region" description="Helical" evidence="7">
    <location>
        <begin position="320"/>
        <end position="342"/>
    </location>
</feature>
<feature type="transmembrane region" description="Helical" evidence="7">
    <location>
        <begin position="297"/>
        <end position="314"/>
    </location>
</feature>
<evidence type="ECO:0000256" key="6">
    <source>
        <dbReference type="ARBA" id="ARBA00023136"/>
    </source>
</evidence>
<dbReference type="PANTHER" id="PTHR43266:SF2">
    <property type="entry name" value="MAJOR FACILITATOR SUPERFAMILY (MFS) PROFILE DOMAIN-CONTAINING PROTEIN"/>
    <property type="match status" value="1"/>
</dbReference>
<evidence type="ECO:0000256" key="2">
    <source>
        <dbReference type="ARBA" id="ARBA00022448"/>
    </source>
</evidence>
<feature type="transmembrane region" description="Helical" evidence="7">
    <location>
        <begin position="175"/>
        <end position="192"/>
    </location>
</feature>
<dbReference type="PANTHER" id="PTHR43266">
    <property type="entry name" value="MACROLIDE-EFFLUX PROTEIN"/>
    <property type="match status" value="1"/>
</dbReference>
<dbReference type="CDD" id="cd06173">
    <property type="entry name" value="MFS_MefA_like"/>
    <property type="match status" value="1"/>
</dbReference>
<evidence type="ECO:0000256" key="7">
    <source>
        <dbReference type="SAM" id="Phobius"/>
    </source>
</evidence>
<organism evidence="9 10">
    <name type="scientific">Limnothrix redekei LRLZ20PSL1</name>
    <dbReference type="NCBI Taxonomy" id="3112953"/>
    <lineage>
        <taxon>Bacteria</taxon>
        <taxon>Bacillati</taxon>
        <taxon>Cyanobacteriota</taxon>
        <taxon>Cyanophyceae</taxon>
        <taxon>Pseudanabaenales</taxon>
        <taxon>Pseudanabaenaceae</taxon>
        <taxon>Limnothrix</taxon>
    </lineage>
</organism>
<feature type="domain" description="Major facilitator superfamily (MFS) profile" evidence="8">
    <location>
        <begin position="1"/>
        <end position="406"/>
    </location>
</feature>
<evidence type="ECO:0000256" key="4">
    <source>
        <dbReference type="ARBA" id="ARBA00022692"/>
    </source>
</evidence>
<comment type="subcellular location">
    <subcellularLocation>
        <location evidence="1">Cell membrane</location>
        <topology evidence="1">Multi-pass membrane protein</topology>
    </subcellularLocation>
</comment>
<feature type="transmembrane region" description="Helical" evidence="7">
    <location>
        <begin position="271"/>
        <end position="290"/>
    </location>
</feature>
<dbReference type="EMBL" id="JAZAQF010000032">
    <property type="protein sequence ID" value="MFG3817273.1"/>
    <property type="molecule type" value="Genomic_DNA"/>
</dbReference>
<feature type="transmembrane region" description="Helical" evidence="7">
    <location>
        <begin position="47"/>
        <end position="68"/>
    </location>
</feature>
<feature type="transmembrane region" description="Helical" evidence="7">
    <location>
        <begin position="354"/>
        <end position="373"/>
    </location>
</feature>
<protein>
    <submittedName>
        <fullName evidence="9">MFS transporter</fullName>
    </submittedName>
</protein>
<name>A0ABW7C7V9_9CYAN</name>
<feature type="transmembrane region" description="Helical" evidence="7">
    <location>
        <begin position="379"/>
        <end position="401"/>
    </location>
</feature>
<keyword evidence="4 7" id="KW-0812">Transmembrane</keyword>
<proteinExistence type="predicted"/>
<feature type="transmembrane region" description="Helical" evidence="7">
    <location>
        <begin position="15"/>
        <end position="41"/>
    </location>
</feature>
<dbReference type="PROSITE" id="PS50850">
    <property type="entry name" value="MFS"/>
    <property type="match status" value="1"/>
</dbReference>
<keyword evidence="2" id="KW-0813">Transport</keyword>
<evidence type="ECO:0000259" key="8">
    <source>
        <dbReference type="PROSITE" id="PS50850"/>
    </source>
</evidence>
<reference evidence="10" key="1">
    <citation type="journal article" date="2024" name="Algal Res.">
        <title>Biochemical, toxicological and genomic investigation of a high-biomass producing Limnothrix strain isolated from Italian shallow drinking water reservoir.</title>
        <authorList>
            <person name="Simonazzi M."/>
            <person name="Shishido T.K."/>
            <person name="Delbaje E."/>
            <person name="Wahlsten M."/>
            <person name="Fewer D.P."/>
            <person name="Sivonen K."/>
            <person name="Pezzolesi L."/>
            <person name="Pistocchi R."/>
        </authorList>
    </citation>
    <scope>NUCLEOTIDE SEQUENCE [LARGE SCALE GENOMIC DNA]</scope>
    <source>
        <strain evidence="10">LRLZ20PSL1</strain>
    </source>
</reference>
<keyword evidence="10" id="KW-1185">Reference proteome</keyword>
<gene>
    <name evidence="9" type="ORF">VPK24_06455</name>
</gene>
<dbReference type="Pfam" id="PF07690">
    <property type="entry name" value="MFS_1"/>
    <property type="match status" value="1"/>
</dbReference>
<dbReference type="InterPro" id="IPR036259">
    <property type="entry name" value="MFS_trans_sf"/>
</dbReference>